<organism evidence="6 7">
    <name type="scientific">Sphingomonas sanxanigenens DSM 19645 = NX02</name>
    <dbReference type="NCBI Taxonomy" id="1123269"/>
    <lineage>
        <taxon>Bacteria</taxon>
        <taxon>Pseudomonadati</taxon>
        <taxon>Pseudomonadota</taxon>
        <taxon>Alphaproteobacteria</taxon>
        <taxon>Sphingomonadales</taxon>
        <taxon>Sphingomonadaceae</taxon>
        <taxon>Sphingomonas</taxon>
    </lineage>
</organism>
<feature type="transmembrane region" description="Helical" evidence="5">
    <location>
        <begin position="23"/>
        <end position="41"/>
    </location>
</feature>
<evidence type="ECO:0000256" key="5">
    <source>
        <dbReference type="SAM" id="Phobius"/>
    </source>
</evidence>
<dbReference type="eggNOG" id="COG3795">
    <property type="taxonomic scope" value="Bacteria"/>
</dbReference>
<keyword evidence="7" id="KW-1185">Reference proteome</keyword>
<dbReference type="Pfam" id="PF13564">
    <property type="entry name" value="DoxX_2"/>
    <property type="match status" value="1"/>
</dbReference>
<evidence type="ECO:0000256" key="2">
    <source>
        <dbReference type="ARBA" id="ARBA00022692"/>
    </source>
</evidence>
<keyword evidence="2 5" id="KW-0812">Transmembrane</keyword>
<comment type="subcellular location">
    <subcellularLocation>
        <location evidence="1">Membrane</location>
        <topology evidence="1">Multi-pass membrane protein</topology>
    </subcellularLocation>
</comment>
<evidence type="ECO:0000256" key="4">
    <source>
        <dbReference type="ARBA" id="ARBA00023136"/>
    </source>
</evidence>
<evidence type="ECO:0000256" key="1">
    <source>
        <dbReference type="ARBA" id="ARBA00004141"/>
    </source>
</evidence>
<evidence type="ECO:0000313" key="7">
    <source>
        <dbReference type="Proteomes" id="UP000018851"/>
    </source>
</evidence>
<evidence type="ECO:0000256" key="3">
    <source>
        <dbReference type="ARBA" id="ARBA00022989"/>
    </source>
</evidence>
<name>W0AKD1_9SPHN</name>
<reference evidence="6 7" key="1">
    <citation type="submission" date="2013-07" db="EMBL/GenBank/DDBJ databases">
        <title>Completed genome of Sphingomonas sanxanigenens NX02.</title>
        <authorList>
            <person name="Ma T."/>
            <person name="Huang H."/>
            <person name="Wu M."/>
            <person name="Li X."/>
            <person name="Li G."/>
        </authorList>
    </citation>
    <scope>NUCLEOTIDE SEQUENCE [LARGE SCALE GENOMIC DNA]</scope>
    <source>
        <strain evidence="6 7">NX02</strain>
    </source>
</reference>
<dbReference type="GO" id="GO:0016020">
    <property type="term" value="C:membrane"/>
    <property type="evidence" value="ECO:0007669"/>
    <property type="project" value="UniProtKB-SubCell"/>
</dbReference>
<keyword evidence="3 5" id="KW-1133">Transmembrane helix</keyword>
<keyword evidence="4 5" id="KW-0472">Membrane</keyword>
<dbReference type="AlphaFoldDB" id="W0AKD1"/>
<dbReference type="PATRIC" id="fig|1123269.5.peg.5059"/>
<dbReference type="OrthoDB" id="9811373at2"/>
<dbReference type="KEGG" id="ssan:NX02_25790"/>
<dbReference type="InterPro" id="IPR032808">
    <property type="entry name" value="DoxX"/>
</dbReference>
<protein>
    <recommendedName>
        <fullName evidence="8">DoxX family protein</fullName>
    </recommendedName>
</protein>
<feature type="transmembrane region" description="Helical" evidence="5">
    <location>
        <begin position="83"/>
        <end position="101"/>
    </location>
</feature>
<feature type="transmembrane region" description="Helical" evidence="5">
    <location>
        <begin position="61"/>
        <end position="78"/>
    </location>
</feature>
<dbReference type="Proteomes" id="UP000018851">
    <property type="component" value="Chromosome"/>
</dbReference>
<dbReference type="HOGENOM" id="CLU_120475_1_0_5"/>
<feature type="transmembrane region" description="Helical" evidence="5">
    <location>
        <begin position="107"/>
        <end position="127"/>
    </location>
</feature>
<gene>
    <name evidence="6" type="ORF">NX02_25790</name>
</gene>
<evidence type="ECO:0008006" key="8">
    <source>
        <dbReference type="Google" id="ProtNLM"/>
    </source>
</evidence>
<dbReference type="STRING" id="1123269.NX02_25790"/>
<sequence length="140" mass="14910">MTSATIEASAPAKADAGVWTGRVLSTLAILFFLMDGGMKIVPPPQVPETMAALGWPTDLGTIRLLAVLSLGSVLLYAWPRTAVLGAVLLTAYLGGAIATHVRVGSPLFSHVLFGVYVGLILWGGLWLRDPRLRALFPIMR</sequence>
<accession>W0AKD1</accession>
<dbReference type="RefSeq" id="WP_025294866.1">
    <property type="nucleotide sequence ID" value="NZ_CP006644.1"/>
</dbReference>
<dbReference type="EMBL" id="CP006644">
    <property type="protein sequence ID" value="AHE56763.1"/>
    <property type="molecule type" value="Genomic_DNA"/>
</dbReference>
<proteinExistence type="predicted"/>
<evidence type="ECO:0000313" key="6">
    <source>
        <dbReference type="EMBL" id="AHE56763.1"/>
    </source>
</evidence>